<dbReference type="SUPFAM" id="SSF47598">
    <property type="entry name" value="Ribbon-helix-helix"/>
    <property type="match status" value="1"/>
</dbReference>
<dbReference type="Pfam" id="PF05534">
    <property type="entry name" value="HicB"/>
    <property type="match status" value="1"/>
</dbReference>
<protein>
    <submittedName>
        <fullName evidence="1">HicB family protein</fullName>
    </submittedName>
</protein>
<sequence>MTRIDDDLHAQLKAKAKTDGCSVNALVLEVLQALADRPQGAAQRQPETDGFDRP</sequence>
<organism evidence="1 2">
    <name type="scientific">Amycolatopsis saalfeldensis</name>
    <dbReference type="NCBI Taxonomy" id="394193"/>
    <lineage>
        <taxon>Bacteria</taxon>
        <taxon>Bacillati</taxon>
        <taxon>Actinomycetota</taxon>
        <taxon>Actinomycetes</taxon>
        <taxon>Pseudonocardiales</taxon>
        <taxon>Pseudonocardiaceae</taxon>
        <taxon>Amycolatopsis</taxon>
    </lineage>
</organism>
<dbReference type="Gene3D" id="1.10.1220.10">
    <property type="entry name" value="Met repressor-like"/>
    <property type="match status" value="1"/>
</dbReference>
<dbReference type="InterPro" id="IPR008651">
    <property type="entry name" value="Uncharacterised_HicB"/>
</dbReference>
<dbReference type="AlphaFoldDB" id="A0A1H8R1W0"/>
<gene>
    <name evidence="1" type="ORF">SAMN04489732_101585</name>
</gene>
<evidence type="ECO:0000313" key="2">
    <source>
        <dbReference type="Proteomes" id="UP000198582"/>
    </source>
</evidence>
<accession>A0A1H8R1W0</accession>
<dbReference type="GO" id="GO:0006355">
    <property type="term" value="P:regulation of DNA-templated transcription"/>
    <property type="evidence" value="ECO:0007669"/>
    <property type="project" value="InterPro"/>
</dbReference>
<evidence type="ECO:0000313" key="1">
    <source>
        <dbReference type="EMBL" id="SEO60440.1"/>
    </source>
</evidence>
<keyword evidence="2" id="KW-1185">Reference proteome</keyword>
<proteinExistence type="predicted"/>
<dbReference type="STRING" id="394193.SAMN04489732_101585"/>
<dbReference type="Proteomes" id="UP000198582">
    <property type="component" value="Unassembled WGS sequence"/>
</dbReference>
<name>A0A1H8R1W0_9PSEU</name>
<dbReference type="InterPro" id="IPR013321">
    <property type="entry name" value="Arc_rbn_hlx_hlx"/>
</dbReference>
<reference evidence="1 2" key="1">
    <citation type="submission" date="2016-10" db="EMBL/GenBank/DDBJ databases">
        <authorList>
            <person name="de Groot N.N."/>
        </authorList>
    </citation>
    <scope>NUCLEOTIDE SEQUENCE [LARGE SCALE GENOMIC DNA]</scope>
    <source>
        <strain evidence="1 2">DSM 44993</strain>
    </source>
</reference>
<dbReference type="InterPro" id="IPR010985">
    <property type="entry name" value="Ribbon_hlx_hlx"/>
</dbReference>
<dbReference type="EMBL" id="FOEF01000001">
    <property type="protein sequence ID" value="SEO60440.1"/>
    <property type="molecule type" value="Genomic_DNA"/>
</dbReference>